<evidence type="ECO:0000313" key="2">
    <source>
        <dbReference type="Proteomes" id="UP001222325"/>
    </source>
</evidence>
<reference evidence="1" key="1">
    <citation type="submission" date="2023-03" db="EMBL/GenBank/DDBJ databases">
        <title>Massive genome expansion in bonnet fungi (Mycena s.s.) driven by repeated elements and novel gene families across ecological guilds.</title>
        <authorList>
            <consortium name="Lawrence Berkeley National Laboratory"/>
            <person name="Harder C.B."/>
            <person name="Miyauchi S."/>
            <person name="Viragh M."/>
            <person name="Kuo A."/>
            <person name="Thoen E."/>
            <person name="Andreopoulos B."/>
            <person name="Lu D."/>
            <person name="Skrede I."/>
            <person name="Drula E."/>
            <person name="Henrissat B."/>
            <person name="Morin E."/>
            <person name="Kohler A."/>
            <person name="Barry K."/>
            <person name="LaButti K."/>
            <person name="Morin E."/>
            <person name="Salamov A."/>
            <person name="Lipzen A."/>
            <person name="Mereny Z."/>
            <person name="Hegedus B."/>
            <person name="Baldrian P."/>
            <person name="Stursova M."/>
            <person name="Weitz H."/>
            <person name="Taylor A."/>
            <person name="Grigoriev I.V."/>
            <person name="Nagy L.G."/>
            <person name="Martin F."/>
            <person name="Kauserud H."/>
        </authorList>
    </citation>
    <scope>NUCLEOTIDE SEQUENCE</scope>
    <source>
        <strain evidence="1">CBHHK173m</strain>
    </source>
</reference>
<proteinExistence type="predicted"/>
<evidence type="ECO:0008006" key="3">
    <source>
        <dbReference type="Google" id="ProtNLM"/>
    </source>
</evidence>
<dbReference type="AlphaFoldDB" id="A0AAD6XZT4"/>
<organism evidence="1 2">
    <name type="scientific">Mycena belliarum</name>
    <dbReference type="NCBI Taxonomy" id="1033014"/>
    <lineage>
        <taxon>Eukaryota</taxon>
        <taxon>Fungi</taxon>
        <taxon>Dikarya</taxon>
        <taxon>Basidiomycota</taxon>
        <taxon>Agaricomycotina</taxon>
        <taxon>Agaricomycetes</taxon>
        <taxon>Agaricomycetidae</taxon>
        <taxon>Agaricales</taxon>
        <taxon>Marasmiineae</taxon>
        <taxon>Mycenaceae</taxon>
        <taxon>Mycena</taxon>
    </lineage>
</organism>
<dbReference type="Proteomes" id="UP001222325">
    <property type="component" value="Unassembled WGS sequence"/>
</dbReference>
<gene>
    <name evidence="1" type="ORF">B0H15DRAFT_221</name>
</gene>
<accession>A0AAD6XZT4</accession>
<comment type="caution">
    <text evidence="1">The sequence shown here is derived from an EMBL/GenBank/DDBJ whole genome shotgun (WGS) entry which is preliminary data.</text>
</comment>
<dbReference type="EMBL" id="JARJCN010000001">
    <property type="protein sequence ID" value="KAJ7103961.1"/>
    <property type="molecule type" value="Genomic_DNA"/>
</dbReference>
<sequence>MKRPRFITPPDPLAMDAFLSFECGDALDDHFRAVEMLRDPAISQLLVMRADPSTVDVSRAVHVQSTSQTILNYVVINPFTLRLVHVATPSSGWGPHSGGAHPSTTSPVSSNVPPLVYMATSALPGMPAAPIHLSIAPGPIQSGWNTHRHAANPPGYMGTFTFRGLPVPPSSSSPSAAAAGFTPAMSLPRLHVPSPSMVFRVATAQNRGDDRLMLWPVPRARLLQGSDRQRASSYPGAPHRVAAPITRLPTELLIRIFALAAPTYQTIGTPWRRRSERNILRVLKQRHLFRFAAVCAVWRAVALNTPLLWDVIELDLSALRMSPTQKHRSPLFLQTALRIALQRAQRVPLTLHLHATVPISSYHWALLLLIVRSNQWRELNLVCDEYGGQWLDLVQGRLSSLRNVAITGKRLDRISALEVAPQLISAMVSGLQAPALPWTQLGKVSLNVPVAPPGNTLLADVLPALSGQARASLELKLDVFDDVSPLEFRPLLSHVARFLLRVSGAHMSPERALNVLTSLLSGITFHCLAKFGLQTPPGQSPLPWPATSFMDLSARSSFGTTVRNFELRDIIVSEADLLECLTELKALEVLTLVDVIAGARGHGEHIVITDTVLRRLIFVQDEAECLIPNLNFFQCISLLRFTDSVMVAFVRSRVGPGRCVEHPFYVGLNWHKGYGREIEFSELSELDKQGQLIMFSGPYPTPAPA</sequence>
<keyword evidence="2" id="KW-1185">Reference proteome</keyword>
<protein>
    <recommendedName>
        <fullName evidence="3">F-box domain-containing protein</fullName>
    </recommendedName>
</protein>
<name>A0AAD6XZT4_9AGAR</name>
<evidence type="ECO:0000313" key="1">
    <source>
        <dbReference type="EMBL" id="KAJ7103961.1"/>
    </source>
</evidence>